<dbReference type="SUPFAM" id="SSF50978">
    <property type="entry name" value="WD40 repeat-like"/>
    <property type="match status" value="1"/>
</dbReference>
<reference evidence="6" key="1">
    <citation type="journal article" date="2023" name="Plant Biotechnol. J.">
        <title>Chromosome-level wild Hevea brasiliensis genome provides new tools for genomic-assisted breeding and valuable loci to elevate rubber yield.</title>
        <authorList>
            <person name="Cheng H."/>
            <person name="Song X."/>
            <person name="Hu Y."/>
            <person name="Wu T."/>
            <person name="Yang Q."/>
            <person name="An Z."/>
            <person name="Feng S."/>
            <person name="Deng Z."/>
            <person name="Wu W."/>
            <person name="Zeng X."/>
            <person name="Tu M."/>
            <person name="Wang X."/>
            <person name="Huang H."/>
        </authorList>
    </citation>
    <scope>NUCLEOTIDE SEQUENCE</scope>
    <source>
        <strain evidence="6">MT/VB/25A 57/8</strain>
    </source>
</reference>
<comment type="similarity">
    <text evidence="1">Belongs to the WD repeat RAPTOR family.</text>
</comment>
<dbReference type="InterPro" id="IPR029347">
    <property type="entry name" value="Raptor_N"/>
</dbReference>
<gene>
    <name evidence="6" type="ORF">P3X46_005088</name>
</gene>
<dbReference type="Gene3D" id="1.25.10.10">
    <property type="entry name" value="Leucine-rich Repeat Variant"/>
    <property type="match status" value="1"/>
</dbReference>
<accession>A0ABQ9N1B4</accession>
<organism evidence="6 7">
    <name type="scientific">Hevea brasiliensis</name>
    <name type="common">Para rubber tree</name>
    <name type="synonym">Siphonia brasiliensis</name>
    <dbReference type="NCBI Taxonomy" id="3981"/>
    <lineage>
        <taxon>Eukaryota</taxon>
        <taxon>Viridiplantae</taxon>
        <taxon>Streptophyta</taxon>
        <taxon>Embryophyta</taxon>
        <taxon>Tracheophyta</taxon>
        <taxon>Spermatophyta</taxon>
        <taxon>Magnoliopsida</taxon>
        <taxon>eudicotyledons</taxon>
        <taxon>Gunneridae</taxon>
        <taxon>Pentapetalae</taxon>
        <taxon>rosids</taxon>
        <taxon>fabids</taxon>
        <taxon>Malpighiales</taxon>
        <taxon>Euphorbiaceae</taxon>
        <taxon>Crotonoideae</taxon>
        <taxon>Micrandreae</taxon>
        <taxon>Hevea</taxon>
    </lineage>
</organism>
<dbReference type="InterPro" id="IPR015943">
    <property type="entry name" value="WD40/YVTN_repeat-like_dom_sf"/>
</dbReference>
<dbReference type="Proteomes" id="UP001174677">
    <property type="component" value="Chromosome 3"/>
</dbReference>
<keyword evidence="2" id="KW-0853">WD repeat</keyword>
<dbReference type="PANTHER" id="PTHR12848:SF16">
    <property type="entry name" value="REGULATORY-ASSOCIATED PROTEIN OF MTOR"/>
    <property type="match status" value="1"/>
</dbReference>
<dbReference type="InterPro" id="IPR011989">
    <property type="entry name" value="ARM-like"/>
</dbReference>
<feature type="compositionally biased region" description="Basic and acidic residues" evidence="4">
    <location>
        <begin position="28"/>
        <end position="45"/>
    </location>
</feature>
<dbReference type="InterPro" id="IPR016024">
    <property type="entry name" value="ARM-type_fold"/>
</dbReference>
<feature type="compositionally biased region" description="Polar residues" evidence="4">
    <location>
        <begin position="799"/>
        <end position="814"/>
    </location>
</feature>
<sequence>MALGDLMASRFSQTSVAVVSNHYDDYASSHGEDAGDSSSQRRDSETASSSYGNAAVTTTSMAYLPQTIVLCELRHDAFEASVPTGPSDSGLVSKWRPKDRMRTGCVALVLCLHISVDPPDVIKISPCARMECWIDPFSMAPQKALDTIGKTLIKQYERWQPKARYKCELDPTVDDVKKLCNNFRRYAKSERVLFHYNGHGVPKPTANGEIWMFNKSYTEYMPLPISDLDSLLRTPSIYVFDCSAAGRIVNAFLELHDWNSSSSTGSVKDCILLAACEAHETLPQSVEFPADVFTSCLTTPIKMALRWFCKRSLLHESLDHSLIDKIPGRQNDRKTLLGELNWIFTAVTDTIAWNVLPHDLFQRLFRQDLLVASLFRNFLLAERIMRSANCSPVSLPMLPPTHQHHMWDAWDMAAEICLSQLPLLVEDPNAEFQPSPFFTEQLMAFEVWLDHGSEDKKPPEQLPIVLQVLLSQSHRFKALVLLGRFLDMGSWAVDLALSVGIFPYVLKLLQTTTPELRQILVFIWTKILALDKSCQVDLVKDGGHAYFIRFLDSMEAYPEQRAMAAFVLAVIVDGHRRGQEACTEAGVVLVCLKHLQGSMPNNGQSEPLFLQWLCLCLGKLWEDFTEAQIMGLQADAPAIYAPLLSEPQPEVRASAVFALGTLLDVGGDACRDGVAGDDECYDDEKFRAEISIVRNLLSVVSDGSPLVRAEVAVALARFAFGHKQHLKSIAAAYWKPQSNSVLNSLPSLAHIKVTGSGCTNANQYMSHASILSSQIGPLTRVGNDNQSVVRDRRVSTSSPLTTSGIMQGSPLSDDSSQHSDPGMLNDVVSNGVVHHSRPKPLDNAMYSQCVLAICTLAKDPSPRIASLGRRVLSIIGIEQVVTKTVNSTGGSGRPAEHTASSPTPSLAGLARSSSWFDMNAGHLPLTFRTPPVSPPRPSYLTGMRRVCSLEFRPHLMNSPDSGLADPLLGSAGSSGGSERSLLPQSIIYNWSCGHFSKPLLNTADDTEEMLVRREEREKFALEHIAKCQHSSVSRLDNQIAGWDTKFETGTKAALLQPFSPIVIAADENERIRVWNYEDAALLNGFDNHEFPDKGISKLCLVNELDDSLLLVASCDGNIRIWKDYILKGKQKLVTAFSSIQGHKPGVRSLNAVIDWQQQSGYLYASGEISSIMLWDLDKEQSLNSIPSSTDCSISALSASQVHGGQFAAGFVDGSVRLYDVRTPEKLVCTKRPHAKVERVVGIGFQPGLDPGKLVSASQAGDIEFLDIRNPRDTYLTINAHRGSLTALAVHRHAPIIASGSAKQMIKVFSLEGDLLGTIRYYSTFMAQKIGPVSCLAFHPCQVLLAAGSAEACVSIYADDNAQAR</sequence>
<dbReference type="Pfam" id="PF14538">
    <property type="entry name" value="Raptor_N"/>
    <property type="match status" value="1"/>
</dbReference>
<evidence type="ECO:0000313" key="7">
    <source>
        <dbReference type="Proteomes" id="UP001174677"/>
    </source>
</evidence>
<feature type="region of interest" description="Disordered" evidence="4">
    <location>
        <begin position="885"/>
        <end position="905"/>
    </location>
</feature>
<dbReference type="EMBL" id="JARPOI010000003">
    <property type="protein sequence ID" value="KAJ9185450.1"/>
    <property type="molecule type" value="Genomic_DNA"/>
</dbReference>
<proteinExistence type="inferred from homology"/>
<evidence type="ECO:0000256" key="2">
    <source>
        <dbReference type="ARBA" id="ARBA00022574"/>
    </source>
</evidence>
<dbReference type="PRINTS" id="PR01547">
    <property type="entry name" value="YEAST176DUF"/>
</dbReference>
<evidence type="ECO:0000256" key="4">
    <source>
        <dbReference type="SAM" id="MobiDB-lite"/>
    </source>
</evidence>
<dbReference type="SMART" id="SM00320">
    <property type="entry name" value="WD40"/>
    <property type="match status" value="6"/>
</dbReference>
<dbReference type="SMART" id="SM01302">
    <property type="entry name" value="Raptor_N"/>
    <property type="match status" value="1"/>
</dbReference>
<dbReference type="InterPro" id="IPR004083">
    <property type="entry name" value="Raptor"/>
</dbReference>
<feature type="domain" description="Raptor N-terminal CASPase-like" evidence="5">
    <location>
        <begin position="100"/>
        <end position="253"/>
    </location>
</feature>
<evidence type="ECO:0000256" key="3">
    <source>
        <dbReference type="ARBA" id="ARBA00022737"/>
    </source>
</evidence>
<keyword evidence="7" id="KW-1185">Reference proteome</keyword>
<evidence type="ECO:0000259" key="5">
    <source>
        <dbReference type="SMART" id="SM01302"/>
    </source>
</evidence>
<keyword evidence="3" id="KW-0677">Repeat</keyword>
<feature type="region of interest" description="Disordered" evidence="4">
    <location>
        <begin position="788"/>
        <end position="822"/>
    </location>
</feature>
<dbReference type="PANTHER" id="PTHR12848">
    <property type="entry name" value="REGULATORY-ASSOCIATED PROTEIN OF MTOR"/>
    <property type="match status" value="1"/>
</dbReference>
<comment type="caution">
    <text evidence="6">The sequence shown here is derived from an EMBL/GenBank/DDBJ whole genome shotgun (WGS) entry which is preliminary data.</text>
</comment>
<dbReference type="Pfam" id="PF00400">
    <property type="entry name" value="WD40"/>
    <property type="match status" value="1"/>
</dbReference>
<dbReference type="InterPro" id="IPR001680">
    <property type="entry name" value="WD40_rpt"/>
</dbReference>
<protein>
    <recommendedName>
        <fullName evidence="5">Raptor N-terminal CASPase-like domain-containing protein</fullName>
    </recommendedName>
</protein>
<name>A0ABQ9N1B4_HEVBR</name>
<dbReference type="InterPro" id="IPR036322">
    <property type="entry name" value="WD40_repeat_dom_sf"/>
</dbReference>
<dbReference type="SUPFAM" id="SSF48371">
    <property type="entry name" value="ARM repeat"/>
    <property type="match status" value="1"/>
</dbReference>
<evidence type="ECO:0000256" key="1">
    <source>
        <dbReference type="ARBA" id="ARBA00009257"/>
    </source>
</evidence>
<evidence type="ECO:0000313" key="6">
    <source>
        <dbReference type="EMBL" id="KAJ9185450.1"/>
    </source>
</evidence>
<feature type="region of interest" description="Disordered" evidence="4">
    <location>
        <begin position="28"/>
        <end position="51"/>
    </location>
</feature>
<dbReference type="Gene3D" id="2.130.10.10">
    <property type="entry name" value="YVTN repeat-like/Quinoprotein amine dehydrogenase"/>
    <property type="match status" value="1"/>
</dbReference>